<dbReference type="KEGG" id="csty:KN1_16420"/>
<gene>
    <name evidence="1" type="ORF">KN1_16420</name>
</gene>
<evidence type="ECO:0000313" key="2">
    <source>
        <dbReference type="Proteomes" id="UP000825123"/>
    </source>
</evidence>
<proteinExistence type="predicted"/>
<accession>A0A8D5U672</accession>
<name>A0A8D5U672_9CREN</name>
<evidence type="ECO:0000313" key="1">
    <source>
        <dbReference type="EMBL" id="BCU70345.1"/>
    </source>
</evidence>
<dbReference type="RefSeq" id="WP_221286906.1">
    <property type="nucleotide sequence ID" value="NZ_AP024597.1"/>
</dbReference>
<dbReference type="EMBL" id="AP024597">
    <property type="protein sequence ID" value="BCU70345.1"/>
    <property type="molecule type" value="Genomic_DNA"/>
</dbReference>
<reference evidence="1 2" key="1">
    <citation type="submission" date="2021-04" db="EMBL/GenBank/DDBJ databases">
        <title>Complete genome sequence of Stygiolobus sp. KN-1.</title>
        <authorList>
            <person name="Nakamura K."/>
            <person name="Sakai H."/>
            <person name="Kurosawa N."/>
        </authorList>
    </citation>
    <scope>NUCLEOTIDE SEQUENCE [LARGE SCALE GENOMIC DNA]</scope>
    <source>
        <strain evidence="1 2">KN-1</strain>
    </source>
</reference>
<dbReference type="AlphaFoldDB" id="A0A8D5U672"/>
<sequence length="134" mass="15300">MPDVFSIILDEISEDVFRKLGKRVNAIVKLQPFNPAVLGYVKANDYTIYVNSLPYGVVKNDPIKSKEYLYVVLLHEYLHLIGIADEREVRRITMEIVGQKFGEGSFAFSLARQLSDPIDVYLGSNKKIKPMTYI</sequence>
<protein>
    <submittedName>
        <fullName evidence="1">Uncharacterized protein</fullName>
    </submittedName>
</protein>
<keyword evidence="2" id="KW-1185">Reference proteome</keyword>
<dbReference type="Proteomes" id="UP000825123">
    <property type="component" value="Chromosome"/>
</dbReference>
<organism evidence="1 2">
    <name type="scientific">Stygiolobus caldivivus</name>
    <dbReference type="NCBI Taxonomy" id="2824673"/>
    <lineage>
        <taxon>Archaea</taxon>
        <taxon>Thermoproteota</taxon>
        <taxon>Thermoprotei</taxon>
        <taxon>Sulfolobales</taxon>
        <taxon>Sulfolobaceae</taxon>
        <taxon>Stygiolobus</taxon>
    </lineage>
</organism>
<dbReference type="GeneID" id="66163361"/>